<reference evidence="4" key="1">
    <citation type="submission" date="2021-06" db="EMBL/GenBank/DDBJ databases">
        <authorList>
            <person name="Hodson N. C."/>
            <person name="Mongue J. A."/>
            <person name="Jaron S. K."/>
        </authorList>
    </citation>
    <scope>NUCLEOTIDE SEQUENCE</scope>
</reference>
<dbReference type="InterPro" id="IPR003954">
    <property type="entry name" value="RRM_euk-type"/>
</dbReference>
<feature type="domain" description="RRM" evidence="3">
    <location>
        <begin position="109"/>
        <end position="187"/>
    </location>
</feature>
<evidence type="ECO:0000313" key="5">
    <source>
        <dbReference type="Proteomes" id="UP000708208"/>
    </source>
</evidence>
<dbReference type="FunFam" id="3.30.70.330:FF:000419">
    <property type="entry name" value="CLUMA_CG006354, isoform A"/>
    <property type="match status" value="1"/>
</dbReference>
<name>A0A8J2NNP8_9HEXA</name>
<dbReference type="GO" id="GO:0003723">
    <property type="term" value="F:RNA binding"/>
    <property type="evidence" value="ECO:0007669"/>
    <property type="project" value="UniProtKB-UniRule"/>
</dbReference>
<dbReference type="EMBL" id="CAJVCH010016414">
    <property type="protein sequence ID" value="CAG7681496.1"/>
    <property type="molecule type" value="Genomic_DNA"/>
</dbReference>
<dbReference type="Proteomes" id="UP000708208">
    <property type="component" value="Unassembled WGS sequence"/>
</dbReference>
<evidence type="ECO:0000259" key="3">
    <source>
        <dbReference type="PROSITE" id="PS50102"/>
    </source>
</evidence>
<keyword evidence="5" id="KW-1185">Reference proteome</keyword>
<dbReference type="FunFam" id="3.30.70.330:FF:000317">
    <property type="entry name" value="Rox8, isoform B"/>
    <property type="match status" value="1"/>
</dbReference>
<protein>
    <recommendedName>
        <fullName evidence="3">RRM domain-containing protein</fullName>
    </recommendedName>
</protein>
<evidence type="ECO:0000256" key="2">
    <source>
        <dbReference type="PROSITE-ProRule" id="PRU00176"/>
    </source>
</evidence>
<accession>A0A8J2NNP8</accession>
<organism evidence="4 5">
    <name type="scientific">Allacma fusca</name>
    <dbReference type="NCBI Taxonomy" id="39272"/>
    <lineage>
        <taxon>Eukaryota</taxon>
        <taxon>Metazoa</taxon>
        <taxon>Ecdysozoa</taxon>
        <taxon>Arthropoda</taxon>
        <taxon>Hexapoda</taxon>
        <taxon>Collembola</taxon>
        <taxon>Symphypleona</taxon>
        <taxon>Sminthuridae</taxon>
        <taxon>Allacma</taxon>
    </lineage>
</organism>
<dbReference type="InterPro" id="IPR000504">
    <property type="entry name" value="RRM_dom"/>
</dbReference>
<dbReference type="Pfam" id="PF00076">
    <property type="entry name" value="RRM_1"/>
    <property type="match status" value="2"/>
</dbReference>
<dbReference type="PANTHER" id="PTHR10352">
    <property type="entry name" value="EUKARYOTIC TRANSLATION INITIATION FACTOR 3 SUBUNIT G"/>
    <property type="match status" value="1"/>
</dbReference>
<sequence length="463" mass="49536">MQVFETSIKTESDLLFPSTISPPPFHAKVYLPANCCCPSGPAAGLLTSPLLRHPSGMLATMSALMLPTTATVATVGATSAPHMPLLAVPPKPMLEGTKPSSASNKSEHYHIFVGDLSPEIETQTLREAFAPFGEISDCRVVRDPQTLKSKGYGFVSFVKKSEAESAISAMNGQWLGNRSIRTNWATRKPPPPKSEVGNSKQLTFDEVYNQSSQTNCTVYCGGISNGLTEDMMQKTFNPFGQIQEIRVFKDKGYAFIRFATKESATHAIVAVHNTEINGQTVKCSWGKEAGDPANVSNQQQYGYGSIASSQYPYGYGQQMGYWYPQGYPTTQMQSQFLQGMQGYSYGNYGFQQGYMGVGADQSSTATAQPQAGQEWEKLKSGRNGQDQREWNVGAIQGAMTSWGQGITGGSTLTAAQHQAAQVAAGLGVAQAASAAAQQQPTAAAAAGMMAAAAAYPVQQFQAQ</sequence>
<gene>
    <name evidence="4" type="ORF">AFUS01_LOCUS2812</name>
</gene>
<dbReference type="PROSITE" id="PS50102">
    <property type="entry name" value="RRM"/>
    <property type="match status" value="2"/>
</dbReference>
<dbReference type="CDD" id="cd12353">
    <property type="entry name" value="RRM2_TIA1_like"/>
    <property type="match status" value="1"/>
</dbReference>
<dbReference type="SMART" id="SM00360">
    <property type="entry name" value="RRM"/>
    <property type="match status" value="2"/>
</dbReference>
<dbReference type="AlphaFoldDB" id="A0A8J2NNP8"/>
<evidence type="ECO:0000256" key="1">
    <source>
        <dbReference type="ARBA" id="ARBA00022884"/>
    </source>
</evidence>
<dbReference type="SMART" id="SM00361">
    <property type="entry name" value="RRM_1"/>
    <property type="match status" value="2"/>
</dbReference>
<dbReference type="CDD" id="cd12354">
    <property type="entry name" value="RRM3_TIA1_like"/>
    <property type="match status" value="1"/>
</dbReference>
<proteinExistence type="predicted"/>
<feature type="domain" description="RRM" evidence="3">
    <location>
        <begin position="216"/>
        <end position="288"/>
    </location>
</feature>
<comment type="caution">
    <text evidence="4">The sequence shown here is derived from an EMBL/GenBank/DDBJ whole genome shotgun (WGS) entry which is preliminary data.</text>
</comment>
<keyword evidence="1 2" id="KW-0694">RNA-binding</keyword>
<evidence type="ECO:0000313" key="4">
    <source>
        <dbReference type="EMBL" id="CAG7681496.1"/>
    </source>
</evidence>
<dbReference type="OrthoDB" id="439808at2759"/>